<sequence length="324" mass="35792">MPVDFSAIKSANLQKSFNCELLFSLEALEEVNKPWEKAVFDQGKMGRRNKNSYPNFKPGICKGATLREEKSGKKHADVSLILKMKHLQKLAVWAGGEGGIPPLGALFGYQLAANAETSGVPLDQSSFYCRRCESILQPGFNCTIRIEKCKNKKRKRSNEETSVPSQNNVVYTCNFCYHRNVMKGTTKGHLKPLISSRQLTRSECVSGSKGRCSLDAAATTENARPDEKILMSRSKGSFSSKPKDSITVGDLSAQKTPLQNSGVLSNELKARRLQFSSNGSEPSGSAKGSGRRKRKAWSSLKDIVERKDAETDQSVSKLVIPFYR</sequence>
<accession>A0AAP0G5X5</accession>
<dbReference type="PANTHER" id="PTHR36072">
    <property type="entry name" value="OS01G0541600 PROTEIN"/>
    <property type="match status" value="1"/>
</dbReference>
<gene>
    <name evidence="2" type="ORF">KSP39_PZI010921</name>
</gene>
<dbReference type="InterPro" id="IPR007175">
    <property type="entry name" value="Rpr2/Snm1/Rpp21"/>
</dbReference>
<comment type="caution">
    <text evidence="2">The sequence shown here is derived from an EMBL/GenBank/DDBJ whole genome shotgun (WGS) entry which is preliminary data.</text>
</comment>
<dbReference type="Pfam" id="PF04032">
    <property type="entry name" value="Rpr2"/>
    <property type="match status" value="1"/>
</dbReference>
<protein>
    <submittedName>
        <fullName evidence="2">Uncharacterized protein</fullName>
    </submittedName>
</protein>
<dbReference type="GO" id="GO:0006396">
    <property type="term" value="P:RNA processing"/>
    <property type="evidence" value="ECO:0007669"/>
    <property type="project" value="InterPro"/>
</dbReference>
<dbReference type="EMBL" id="JBBWWQ010000009">
    <property type="protein sequence ID" value="KAK8939069.1"/>
    <property type="molecule type" value="Genomic_DNA"/>
</dbReference>
<evidence type="ECO:0000313" key="2">
    <source>
        <dbReference type="EMBL" id="KAK8939069.1"/>
    </source>
</evidence>
<dbReference type="Proteomes" id="UP001418222">
    <property type="component" value="Unassembled WGS sequence"/>
</dbReference>
<evidence type="ECO:0000256" key="1">
    <source>
        <dbReference type="SAM" id="MobiDB-lite"/>
    </source>
</evidence>
<keyword evidence="3" id="KW-1185">Reference proteome</keyword>
<evidence type="ECO:0000313" key="3">
    <source>
        <dbReference type="Proteomes" id="UP001418222"/>
    </source>
</evidence>
<dbReference type="AlphaFoldDB" id="A0AAP0G5X5"/>
<proteinExistence type="predicted"/>
<reference evidence="2 3" key="1">
    <citation type="journal article" date="2022" name="Nat. Plants">
        <title>Genomes of leafy and leafless Platanthera orchids illuminate the evolution of mycoheterotrophy.</title>
        <authorList>
            <person name="Li M.H."/>
            <person name="Liu K.W."/>
            <person name="Li Z."/>
            <person name="Lu H.C."/>
            <person name="Ye Q.L."/>
            <person name="Zhang D."/>
            <person name="Wang J.Y."/>
            <person name="Li Y.F."/>
            <person name="Zhong Z.M."/>
            <person name="Liu X."/>
            <person name="Yu X."/>
            <person name="Liu D.K."/>
            <person name="Tu X.D."/>
            <person name="Liu B."/>
            <person name="Hao Y."/>
            <person name="Liao X.Y."/>
            <person name="Jiang Y.T."/>
            <person name="Sun W.H."/>
            <person name="Chen J."/>
            <person name="Chen Y.Q."/>
            <person name="Ai Y."/>
            <person name="Zhai J.W."/>
            <person name="Wu S.S."/>
            <person name="Zhou Z."/>
            <person name="Hsiao Y.Y."/>
            <person name="Wu W.L."/>
            <person name="Chen Y.Y."/>
            <person name="Lin Y.F."/>
            <person name="Hsu J.L."/>
            <person name="Li C.Y."/>
            <person name="Wang Z.W."/>
            <person name="Zhao X."/>
            <person name="Zhong W.Y."/>
            <person name="Ma X.K."/>
            <person name="Ma L."/>
            <person name="Huang J."/>
            <person name="Chen G.Z."/>
            <person name="Huang M.Z."/>
            <person name="Huang L."/>
            <person name="Peng D.H."/>
            <person name="Luo Y.B."/>
            <person name="Zou S.Q."/>
            <person name="Chen S.P."/>
            <person name="Lan S."/>
            <person name="Tsai W.C."/>
            <person name="Van de Peer Y."/>
            <person name="Liu Z.J."/>
        </authorList>
    </citation>
    <scope>NUCLEOTIDE SEQUENCE [LARGE SCALE GENOMIC DNA]</scope>
    <source>
        <strain evidence="2">Lor287</strain>
    </source>
</reference>
<dbReference type="PANTHER" id="PTHR36072:SF2">
    <property type="entry name" value="OS01G0531000 PROTEIN"/>
    <property type="match status" value="1"/>
</dbReference>
<dbReference type="Gene3D" id="6.20.50.20">
    <property type="match status" value="1"/>
</dbReference>
<name>A0AAP0G5X5_9ASPA</name>
<organism evidence="2 3">
    <name type="scientific">Platanthera zijinensis</name>
    <dbReference type="NCBI Taxonomy" id="2320716"/>
    <lineage>
        <taxon>Eukaryota</taxon>
        <taxon>Viridiplantae</taxon>
        <taxon>Streptophyta</taxon>
        <taxon>Embryophyta</taxon>
        <taxon>Tracheophyta</taxon>
        <taxon>Spermatophyta</taxon>
        <taxon>Magnoliopsida</taxon>
        <taxon>Liliopsida</taxon>
        <taxon>Asparagales</taxon>
        <taxon>Orchidaceae</taxon>
        <taxon>Orchidoideae</taxon>
        <taxon>Orchideae</taxon>
        <taxon>Orchidinae</taxon>
        <taxon>Platanthera</taxon>
    </lineage>
</organism>
<feature type="compositionally biased region" description="Polar residues" evidence="1">
    <location>
        <begin position="253"/>
        <end position="264"/>
    </location>
</feature>
<feature type="region of interest" description="Disordered" evidence="1">
    <location>
        <begin position="224"/>
        <end position="315"/>
    </location>
</feature>
<feature type="compositionally biased region" description="Polar residues" evidence="1">
    <location>
        <begin position="274"/>
        <end position="283"/>
    </location>
</feature>